<dbReference type="GO" id="GO:0031625">
    <property type="term" value="F:ubiquitin protein ligase binding"/>
    <property type="evidence" value="ECO:0007669"/>
    <property type="project" value="InterPro"/>
</dbReference>
<dbReference type="PROSITE" id="PS51048">
    <property type="entry name" value="SGS"/>
    <property type="match status" value="1"/>
</dbReference>
<dbReference type="InterPro" id="IPR052289">
    <property type="entry name" value="Calcyclin-binding_UBL-bridge"/>
</dbReference>
<dbReference type="InterPro" id="IPR007052">
    <property type="entry name" value="CS_dom"/>
</dbReference>
<sequence length="228" mass="26346">MELTEQIKQLEADLVELGSLLGKAERKRAQDLLKQEKQKVEKELALKKQQKEQQVKRDADPSARSKAPYTVKITNYAWDQSDKFVKIYLTLKDVHKNPSENVEVNFREGSFSVLVKDLNGKNHQMNILNLLHPIDPNDSFKKIKTDIVLLMCKKQTNKKWDCLTKVEKQAKEKKENLSGDDAGDSSEPLMNMLKKMYAEGDDEMKRMLNKAWTESQEKKMKGGDMMDL</sequence>
<evidence type="ECO:0000256" key="4">
    <source>
        <dbReference type="ARBA" id="ARBA00022490"/>
    </source>
</evidence>
<feature type="domain" description="SGS" evidence="11">
    <location>
        <begin position="149"/>
        <end position="228"/>
    </location>
</feature>
<keyword evidence="8" id="KW-0539">Nucleus</keyword>
<keyword evidence="10" id="KW-0175">Coiled coil</keyword>
<keyword evidence="4" id="KW-0963">Cytoplasm</keyword>
<accession>A0A5C6P0L7</accession>
<evidence type="ECO:0000313" key="14">
    <source>
        <dbReference type="Proteomes" id="UP000324091"/>
    </source>
</evidence>
<comment type="function">
    <text evidence="9">May be involved in calcium-dependent ubiquitination and subsequent proteasomal degradation of target proteins. Probably serves as a molecular bridge in ubiquitin E3 complexes. Participates in the ubiquitin-mediated degradation of beta-catenin (CTNNB1).</text>
</comment>
<dbReference type="GO" id="GO:0005634">
    <property type="term" value="C:nucleus"/>
    <property type="evidence" value="ECO:0007669"/>
    <property type="project" value="UniProtKB-SubCell"/>
</dbReference>
<keyword evidence="14" id="KW-1185">Reference proteome</keyword>
<dbReference type="GO" id="GO:0015631">
    <property type="term" value="F:tubulin binding"/>
    <property type="evidence" value="ECO:0007669"/>
    <property type="project" value="InterPro"/>
</dbReference>
<feature type="domain" description="CS" evidence="12">
    <location>
        <begin position="71"/>
        <end position="164"/>
    </location>
</feature>
<reference evidence="13 14" key="1">
    <citation type="submission" date="2019-04" db="EMBL/GenBank/DDBJ databases">
        <title>Chromosome genome assembly for Takifugu flavidus.</title>
        <authorList>
            <person name="Xiao S."/>
        </authorList>
    </citation>
    <scope>NUCLEOTIDE SEQUENCE [LARGE SCALE GENOMIC DNA]</scope>
    <source>
        <strain evidence="13">HTHZ2018</strain>
        <tissue evidence="13">Muscle</tissue>
    </source>
</reference>
<evidence type="ECO:0000256" key="5">
    <source>
        <dbReference type="ARBA" id="ARBA00022553"/>
    </source>
</evidence>
<keyword evidence="5" id="KW-0597">Phosphoprotein</keyword>
<dbReference type="PANTHER" id="PTHR13164:SF3">
    <property type="entry name" value="CALCYCLIN-BINDING PROTEIN"/>
    <property type="match status" value="1"/>
</dbReference>
<evidence type="ECO:0000256" key="2">
    <source>
        <dbReference type="ARBA" id="ARBA00004496"/>
    </source>
</evidence>
<dbReference type="Gene3D" id="4.10.860.10">
    <property type="entry name" value="UVR domain"/>
    <property type="match status" value="1"/>
</dbReference>
<dbReference type="SUPFAM" id="SSF49764">
    <property type="entry name" value="HSP20-like chaperones"/>
    <property type="match status" value="1"/>
</dbReference>
<dbReference type="Pfam" id="PF04969">
    <property type="entry name" value="CS"/>
    <property type="match status" value="1"/>
</dbReference>
<gene>
    <name evidence="13" type="ORF">D4764_15G0007080</name>
</gene>
<comment type="subcellular location">
    <subcellularLocation>
        <location evidence="2">Cytoplasm</location>
    </subcellularLocation>
    <subcellularLocation>
        <location evidence="1">Nucleus</location>
    </subcellularLocation>
</comment>
<dbReference type="AlphaFoldDB" id="A0A5C6P0L7"/>
<dbReference type="GO" id="GO:0007507">
    <property type="term" value="P:heart development"/>
    <property type="evidence" value="ECO:0007669"/>
    <property type="project" value="TreeGrafter"/>
</dbReference>
<organism evidence="13 14">
    <name type="scientific">Takifugu flavidus</name>
    <name type="common">sansaifugu</name>
    <dbReference type="NCBI Taxonomy" id="433684"/>
    <lineage>
        <taxon>Eukaryota</taxon>
        <taxon>Metazoa</taxon>
        <taxon>Chordata</taxon>
        <taxon>Craniata</taxon>
        <taxon>Vertebrata</taxon>
        <taxon>Euteleostomi</taxon>
        <taxon>Actinopterygii</taxon>
        <taxon>Neopterygii</taxon>
        <taxon>Teleostei</taxon>
        <taxon>Neoteleostei</taxon>
        <taxon>Acanthomorphata</taxon>
        <taxon>Eupercaria</taxon>
        <taxon>Tetraodontiformes</taxon>
        <taxon>Tetradontoidea</taxon>
        <taxon>Tetraodontidae</taxon>
        <taxon>Takifugu</taxon>
    </lineage>
</organism>
<evidence type="ECO:0000256" key="6">
    <source>
        <dbReference type="ARBA" id="ARBA00022786"/>
    </source>
</evidence>
<evidence type="ECO:0000259" key="12">
    <source>
        <dbReference type="PROSITE" id="PS51203"/>
    </source>
</evidence>
<comment type="caution">
    <text evidence="13">The sequence shown here is derived from an EMBL/GenBank/DDBJ whole genome shotgun (WGS) entry which is preliminary data.</text>
</comment>
<keyword evidence="6" id="KW-0833">Ubl conjugation pathway</keyword>
<dbReference type="InterPro" id="IPR015120">
    <property type="entry name" value="Siah-Interact_N"/>
</dbReference>
<evidence type="ECO:0000256" key="3">
    <source>
        <dbReference type="ARBA" id="ARBA00015702"/>
    </source>
</evidence>
<dbReference type="Pfam" id="PF09032">
    <property type="entry name" value="Siah-Interact_N"/>
    <property type="match status" value="1"/>
</dbReference>
<dbReference type="EMBL" id="RHFK02000007">
    <property type="protein sequence ID" value="TWW73314.1"/>
    <property type="molecule type" value="Genomic_DNA"/>
</dbReference>
<dbReference type="InterPro" id="IPR007699">
    <property type="entry name" value="SGS_dom"/>
</dbReference>
<dbReference type="GO" id="GO:0044548">
    <property type="term" value="F:S100 protein binding"/>
    <property type="evidence" value="ECO:0007669"/>
    <property type="project" value="InterPro"/>
</dbReference>
<dbReference type="GO" id="GO:0005737">
    <property type="term" value="C:cytoplasm"/>
    <property type="evidence" value="ECO:0007669"/>
    <property type="project" value="UniProtKB-SubCell"/>
</dbReference>
<evidence type="ECO:0000259" key="11">
    <source>
        <dbReference type="PROSITE" id="PS51048"/>
    </source>
</evidence>
<feature type="coiled-coil region" evidence="10">
    <location>
        <begin position="7"/>
        <end position="57"/>
    </location>
</feature>
<dbReference type="Proteomes" id="UP000324091">
    <property type="component" value="Chromosome 15"/>
</dbReference>
<protein>
    <recommendedName>
        <fullName evidence="3">Calcyclin-binding protein</fullName>
    </recommendedName>
</protein>
<dbReference type="PROSITE" id="PS51203">
    <property type="entry name" value="CS"/>
    <property type="match status" value="1"/>
</dbReference>
<evidence type="ECO:0000256" key="7">
    <source>
        <dbReference type="ARBA" id="ARBA00022990"/>
    </source>
</evidence>
<evidence type="ECO:0000256" key="1">
    <source>
        <dbReference type="ARBA" id="ARBA00004123"/>
    </source>
</evidence>
<dbReference type="PANTHER" id="PTHR13164">
    <property type="entry name" value="CALICYLIN BINDING PROTEIN"/>
    <property type="match status" value="1"/>
</dbReference>
<evidence type="ECO:0000313" key="13">
    <source>
        <dbReference type="EMBL" id="TWW73314.1"/>
    </source>
</evidence>
<proteinExistence type="predicted"/>
<dbReference type="InterPro" id="IPR037893">
    <property type="entry name" value="CS_CacyBP"/>
</dbReference>
<evidence type="ECO:0000256" key="9">
    <source>
        <dbReference type="ARBA" id="ARBA00025145"/>
    </source>
</evidence>
<dbReference type="CDD" id="cd06468">
    <property type="entry name" value="p23_CacyBP"/>
    <property type="match status" value="1"/>
</dbReference>
<dbReference type="SUPFAM" id="SSF140106">
    <property type="entry name" value="Calcyclin-binding protein-like"/>
    <property type="match status" value="1"/>
</dbReference>
<dbReference type="InterPro" id="IPR037201">
    <property type="entry name" value="CacyBP_N"/>
</dbReference>
<evidence type="ECO:0000256" key="10">
    <source>
        <dbReference type="SAM" id="Coils"/>
    </source>
</evidence>
<dbReference type="Gene3D" id="2.60.40.790">
    <property type="match status" value="1"/>
</dbReference>
<name>A0A5C6P0L7_9TELE</name>
<dbReference type="FunFam" id="2.60.40.790:FF:000006">
    <property type="entry name" value="calcyclin-binding protein-like"/>
    <property type="match status" value="1"/>
</dbReference>
<evidence type="ECO:0000256" key="8">
    <source>
        <dbReference type="ARBA" id="ARBA00023242"/>
    </source>
</evidence>
<dbReference type="InterPro" id="IPR008978">
    <property type="entry name" value="HSP20-like_chaperone"/>
</dbReference>
<keyword evidence="7" id="KW-0007">Acetylation</keyword>